<feature type="transmembrane region" description="Helical" evidence="12">
    <location>
        <begin position="379"/>
        <end position="404"/>
    </location>
</feature>
<dbReference type="Pfam" id="PF00999">
    <property type="entry name" value="Na_H_Exchanger"/>
    <property type="match status" value="1"/>
</dbReference>
<feature type="transmembrane region" description="Helical" evidence="12">
    <location>
        <begin position="128"/>
        <end position="150"/>
    </location>
</feature>
<keyword evidence="15" id="KW-1185">Reference proteome</keyword>
<dbReference type="PANTHER" id="PTHR10110">
    <property type="entry name" value="SODIUM/HYDROGEN EXCHANGER"/>
    <property type="match status" value="1"/>
</dbReference>
<dbReference type="GO" id="GO:0015386">
    <property type="term" value="F:potassium:proton antiporter activity"/>
    <property type="evidence" value="ECO:0007669"/>
    <property type="project" value="TreeGrafter"/>
</dbReference>
<feature type="transmembrane region" description="Helical" evidence="12">
    <location>
        <begin position="70"/>
        <end position="89"/>
    </location>
</feature>
<evidence type="ECO:0000256" key="12">
    <source>
        <dbReference type="SAM" id="Phobius"/>
    </source>
</evidence>
<feature type="transmembrane region" description="Helical" evidence="12">
    <location>
        <begin position="352"/>
        <end position="373"/>
    </location>
</feature>
<comment type="subcellular location">
    <subcellularLocation>
        <location evidence="1">Cell membrane</location>
        <topology evidence="1">Multi-pass membrane protein</topology>
    </subcellularLocation>
</comment>
<feature type="transmembrane region" description="Helical" evidence="12">
    <location>
        <begin position="295"/>
        <end position="313"/>
    </location>
</feature>
<dbReference type="OrthoDB" id="9809206at2"/>
<evidence type="ECO:0000256" key="1">
    <source>
        <dbReference type="ARBA" id="ARBA00004651"/>
    </source>
</evidence>
<evidence type="ECO:0000256" key="9">
    <source>
        <dbReference type="ARBA" id="ARBA00023065"/>
    </source>
</evidence>
<evidence type="ECO:0000256" key="10">
    <source>
        <dbReference type="ARBA" id="ARBA00023136"/>
    </source>
</evidence>
<dbReference type="InterPro" id="IPR006153">
    <property type="entry name" value="Cation/H_exchanger_TM"/>
</dbReference>
<reference evidence="14 15" key="1">
    <citation type="submission" date="2017-06" db="EMBL/GenBank/DDBJ databases">
        <authorList>
            <person name="Kim H.J."/>
            <person name="Triplett B.A."/>
        </authorList>
    </citation>
    <scope>NUCLEOTIDE SEQUENCE [LARGE SCALE GENOMIC DNA]</scope>
    <source>
        <strain evidence="14 15">DSM 18704</strain>
    </source>
</reference>
<dbReference type="GO" id="GO:0005886">
    <property type="term" value="C:plasma membrane"/>
    <property type="evidence" value="ECO:0007669"/>
    <property type="project" value="UniProtKB-SubCell"/>
</dbReference>
<keyword evidence="6 12" id="KW-0812">Transmembrane</keyword>
<dbReference type="GO" id="GO:0015385">
    <property type="term" value="F:sodium:proton antiporter activity"/>
    <property type="evidence" value="ECO:0007669"/>
    <property type="project" value="InterPro"/>
</dbReference>
<feature type="transmembrane region" description="Helical" evidence="12">
    <location>
        <begin position="29"/>
        <end position="50"/>
    </location>
</feature>
<dbReference type="GO" id="GO:0098719">
    <property type="term" value="P:sodium ion import across plasma membrane"/>
    <property type="evidence" value="ECO:0007669"/>
    <property type="project" value="TreeGrafter"/>
</dbReference>
<protein>
    <submittedName>
        <fullName evidence="14">Sodium/proton antiporter, CPA1 family</fullName>
    </submittedName>
</protein>
<evidence type="ECO:0000313" key="14">
    <source>
        <dbReference type="EMBL" id="SNS29466.1"/>
    </source>
</evidence>
<keyword evidence="10 12" id="KW-0472">Membrane</keyword>
<keyword evidence="5" id="KW-1003">Cell membrane</keyword>
<dbReference type="GO" id="GO:0051453">
    <property type="term" value="P:regulation of intracellular pH"/>
    <property type="evidence" value="ECO:0007669"/>
    <property type="project" value="TreeGrafter"/>
</dbReference>
<dbReference type="InterPro" id="IPR018422">
    <property type="entry name" value="Cation/H_exchanger_CPA1"/>
</dbReference>
<evidence type="ECO:0000256" key="5">
    <source>
        <dbReference type="ARBA" id="ARBA00022475"/>
    </source>
</evidence>
<evidence type="ECO:0000256" key="7">
    <source>
        <dbReference type="ARBA" id="ARBA00022989"/>
    </source>
</evidence>
<sequence length="414" mass="44135">MSTLALISIVVTATALLAWLNARTLRLPMTIGIMLLTILGAVVMSAASGAFPGVHDWAAGIVDRVRFEDLILHGMLGLLLFAGSFLLDLQYLKREKLAVTLLALFGTLISAGAVASLMYWLLPLVGMHPHWIECIFFGALISPTDPIAVLEMLHRTGVAKNIQAQLAGESLFNDGVGAVLFLAALSAARGSRPTAGHLALSLMLQSGGGLLLGVALAWFTSEMMRLSDAYQIEIMLTLSLALGGYCVAESLHVSAPLEAVAAGLALRRFNLNHHHAEIAHESLDRFWTVIDEIQNALLFVLVGLEVLAIPFSGQTMASGGVAIAVVTCVRLGAVSLVLWAVRLLQRGHETSIVTLTWGGLRGGLSIALALAVPEGQGRVWILVTTYVVVVFSIVVQGGTLDIFLKRMKGQRRLA</sequence>
<keyword evidence="11" id="KW-0739">Sodium transport</keyword>
<keyword evidence="4" id="KW-0050">Antiport</keyword>
<keyword evidence="8" id="KW-0915">Sodium</keyword>
<gene>
    <name evidence="14" type="ORF">SAMN05421770_101377</name>
</gene>
<keyword evidence="3" id="KW-0813">Transport</keyword>
<dbReference type="PANTHER" id="PTHR10110:SF195">
    <property type="entry name" value="NA(+)_H(+) ANTIPORTER NHAS2"/>
    <property type="match status" value="1"/>
</dbReference>
<keyword evidence="9" id="KW-0406">Ion transport</keyword>
<evidence type="ECO:0000256" key="4">
    <source>
        <dbReference type="ARBA" id="ARBA00022449"/>
    </source>
</evidence>
<evidence type="ECO:0000256" key="3">
    <source>
        <dbReference type="ARBA" id="ARBA00022448"/>
    </source>
</evidence>
<dbReference type="Proteomes" id="UP000198356">
    <property type="component" value="Unassembled WGS sequence"/>
</dbReference>
<evidence type="ECO:0000256" key="2">
    <source>
        <dbReference type="ARBA" id="ARBA00007367"/>
    </source>
</evidence>
<evidence type="ECO:0000256" key="8">
    <source>
        <dbReference type="ARBA" id="ARBA00023053"/>
    </source>
</evidence>
<dbReference type="Gene3D" id="6.10.140.1330">
    <property type="match status" value="1"/>
</dbReference>
<comment type="similarity">
    <text evidence="2">Belongs to the monovalent cation:proton antiporter 1 (CPA1) transporter (TC 2.A.36) family.</text>
</comment>
<evidence type="ECO:0000256" key="6">
    <source>
        <dbReference type="ARBA" id="ARBA00022692"/>
    </source>
</evidence>
<evidence type="ECO:0000256" key="11">
    <source>
        <dbReference type="ARBA" id="ARBA00023201"/>
    </source>
</evidence>
<evidence type="ECO:0000313" key="15">
    <source>
        <dbReference type="Proteomes" id="UP000198356"/>
    </source>
</evidence>
<feature type="transmembrane region" description="Helical" evidence="12">
    <location>
        <begin position="195"/>
        <end position="219"/>
    </location>
</feature>
<name>A0A239DAL0_9BACT</name>
<dbReference type="RefSeq" id="WP_089406680.1">
    <property type="nucleotide sequence ID" value="NZ_FZOU01000001.1"/>
</dbReference>
<organism evidence="14 15">
    <name type="scientific">Granulicella rosea</name>
    <dbReference type="NCBI Taxonomy" id="474952"/>
    <lineage>
        <taxon>Bacteria</taxon>
        <taxon>Pseudomonadati</taxon>
        <taxon>Acidobacteriota</taxon>
        <taxon>Terriglobia</taxon>
        <taxon>Terriglobales</taxon>
        <taxon>Acidobacteriaceae</taxon>
        <taxon>Granulicella</taxon>
    </lineage>
</organism>
<feature type="transmembrane region" description="Helical" evidence="12">
    <location>
        <begin position="319"/>
        <end position="340"/>
    </location>
</feature>
<feature type="transmembrane region" description="Helical" evidence="12">
    <location>
        <begin position="171"/>
        <end position="189"/>
    </location>
</feature>
<feature type="transmembrane region" description="Helical" evidence="12">
    <location>
        <begin position="101"/>
        <end position="122"/>
    </location>
</feature>
<proteinExistence type="inferred from homology"/>
<keyword evidence="7 12" id="KW-1133">Transmembrane helix</keyword>
<dbReference type="EMBL" id="FZOU01000001">
    <property type="protein sequence ID" value="SNS29466.1"/>
    <property type="molecule type" value="Genomic_DNA"/>
</dbReference>
<dbReference type="AlphaFoldDB" id="A0A239DAL0"/>
<evidence type="ECO:0000259" key="13">
    <source>
        <dbReference type="Pfam" id="PF00999"/>
    </source>
</evidence>
<feature type="transmembrane region" description="Helical" evidence="12">
    <location>
        <begin position="6"/>
        <end position="22"/>
    </location>
</feature>
<accession>A0A239DAL0</accession>
<feature type="domain" description="Cation/H+ exchanger transmembrane" evidence="13">
    <location>
        <begin position="13"/>
        <end position="405"/>
    </location>
</feature>